<keyword evidence="4" id="KW-1185">Reference proteome</keyword>
<organism evidence="3 4">
    <name type="scientific">Thalassotalea loyana</name>
    <dbReference type="NCBI Taxonomy" id="280483"/>
    <lineage>
        <taxon>Bacteria</taxon>
        <taxon>Pseudomonadati</taxon>
        <taxon>Pseudomonadota</taxon>
        <taxon>Gammaproteobacteria</taxon>
        <taxon>Alteromonadales</taxon>
        <taxon>Colwelliaceae</taxon>
        <taxon>Thalassotalea</taxon>
    </lineage>
</organism>
<evidence type="ECO:0000259" key="1">
    <source>
        <dbReference type="Pfam" id="PF08401"/>
    </source>
</evidence>
<comment type="caution">
    <text evidence="3">The sequence shown here is derived from an EMBL/GenBank/DDBJ whole genome shotgun (WGS) entry which is preliminary data.</text>
</comment>
<dbReference type="Proteomes" id="UP001157134">
    <property type="component" value="Unassembled WGS sequence"/>
</dbReference>
<dbReference type="RefSeq" id="WP_284300620.1">
    <property type="nucleotide sequence ID" value="NZ_BSSV01000008.1"/>
</dbReference>
<evidence type="ECO:0000313" key="4">
    <source>
        <dbReference type="Proteomes" id="UP001157134"/>
    </source>
</evidence>
<feature type="domain" description="N-terminal" evidence="1">
    <location>
        <begin position="31"/>
        <end position="99"/>
    </location>
</feature>
<reference evidence="3 4" key="1">
    <citation type="submission" date="2023-03" db="EMBL/GenBank/DDBJ databases">
        <title>Thalassotalea loyana LMG 22536T draft genome sequence.</title>
        <authorList>
            <person name="Sawabe T."/>
        </authorList>
    </citation>
    <scope>NUCLEOTIDE SEQUENCE [LARGE SCALE GENOMIC DNA]</scope>
    <source>
        <strain evidence="3 4">LMG 22536</strain>
    </source>
</reference>
<evidence type="ECO:0008006" key="5">
    <source>
        <dbReference type="Google" id="ProtNLM"/>
    </source>
</evidence>
<proteinExistence type="predicted"/>
<evidence type="ECO:0000313" key="3">
    <source>
        <dbReference type="EMBL" id="GLX87008.1"/>
    </source>
</evidence>
<protein>
    <recommendedName>
        <fullName evidence="5">DUF1738 domain-containing protein</fullName>
    </recommendedName>
</protein>
<sequence>MEQKNSKTDRKSKNTKKQNVVLSQVLDIYKSYIEKFKSGQKVAFEVPWQKKQVLGIPRNANTGRPYQATNAQLLSLIQETKGLDLPYFLNESDLKELGIIELKPDFPIAIGKKLVERYLDKSRKDGDKLKWISTKQFLSLSDKDQENYELKKAVRHFPLYHQSQFEDSLQSVDLYQKWIARFSETSLLSKLNKCKTDVERQKLFEPNILAAKNYLDIVRREQGIALTEHATQCYYAPEKDEIAMVNLDQFTGENALLAYVGVYAHELSHATGHKGRLNRNLVGNMGSKQYGFEELVAESSSLQIMKQFNLPSVLDEQSAVYIHSWLKTQHNKGNKDFLSIACKKGSEACQYIDQQYDSFKQKVENDFDINNAIRTLKFLPENAPVSLELSYSAVLIKNKANELFNLFIEQNSDVGTSGFWLEFDNYLKQEIGYTKADVEYACERTKTQLLPVHLSNKLFDINSHKLQVEQSAITPETSVESLNNNLIKKRKRTV</sequence>
<dbReference type="EMBL" id="BSSV01000008">
    <property type="protein sequence ID" value="GLX87008.1"/>
    <property type="molecule type" value="Genomic_DNA"/>
</dbReference>
<dbReference type="InterPro" id="IPR013610">
    <property type="entry name" value="ArdC_N"/>
</dbReference>
<dbReference type="Pfam" id="PF08401">
    <property type="entry name" value="ArdcN"/>
    <property type="match status" value="1"/>
</dbReference>
<feature type="domain" description="Polyvalent protein metallopeptidase" evidence="2">
    <location>
        <begin position="219"/>
        <end position="330"/>
    </location>
</feature>
<evidence type="ECO:0000259" key="2">
    <source>
        <dbReference type="Pfam" id="PF18818"/>
    </source>
</evidence>
<gene>
    <name evidence="3" type="ORF">tloyanaT_32610</name>
</gene>
<name>A0ABQ6HFY0_9GAMM</name>
<dbReference type="InterPro" id="IPR041459">
    <property type="entry name" value="MPTase-PolyVal"/>
</dbReference>
<dbReference type="Pfam" id="PF18818">
    <property type="entry name" value="MPTase-PolyVal"/>
    <property type="match status" value="1"/>
</dbReference>
<accession>A0ABQ6HFY0</accession>